<dbReference type="AlphaFoldDB" id="A0AAD4H793"/>
<proteinExistence type="predicted"/>
<dbReference type="Proteomes" id="UP001194580">
    <property type="component" value="Unassembled WGS sequence"/>
</dbReference>
<feature type="compositionally biased region" description="Polar residues" evidence="2">
    <location>
        <begin position="50"/>
        <end position="63"/>
    </location>
</feature>
<protein>
    <recommendedName>
        <fullName evidence="3">SAP domain-containing protein</fullName>
    </recommendedName>
</protein>
<evidence type="ECO:0000313" key="4">
    <source>
        <dbReference type="EMBL" id="KAG0273919.1"/>
    </source>
</evidence>
<accession>A0AAD4H793</accession>
<feature type="region of interest" description="Disordered" evidence="2">
    <location>
        <begin position="1"/>
        <end position="70"/>
    </location>
</feature>
<reference evidence="4" key="1">
    <citation type="journal article" date="2020" name="Fungal Divers.">
        <title>Resolving the Mortierellaceae phylogeny through synthesis of multi-gene phylogenetics and phylogenomics.</title>
        <authorList>
            <person name="Vandepol N."/>
            <person name="Liber J."/>
            <person name="Desiro A."/>
            <person name="Na H."/>
            <person name="Kennedy M."/>
            <person name="Barry K."/>
            <person name="Grigoriev I.V."/>
            <person name="Miller A.N."/>
            <person name="O'Donnell K."/>
            <person name="Stajich J.E."/>
            <person name="Bonito G."/>
        </authorList>
    </citation>
    <scope>NUCLEOTIDE SEQUENCE</scope>
    <source>
        <strain evidence="4">NRRL 28262</strain>
    </source>
</reference>
<organism evidence="4 5">
    <name type="scientific">Linnemannia exigua</name>
    <dbReference type="NCBI Taxonomy" id="604196"/>
    <lineage>
        <taxon>Eukaryota</taxon>
        <taxon>Fungi</taxon>
        <taxon>Fungi incertae sedis</taxon>
        <taxon>Mucoromycota</taxon>
        <taxon>Mortierellomycotina</taxon>
        <taxon>Mortierellomycetes</taxon>
        <taxon>Mortierellales</taxon>
        <taxon>Mortierellaceae</taxon>
        <taxon>Linnemannia</taxon>
    </lineage>
</organism>
<evidence type="ECO:0000313" key="5">
    <source>
        <dbReference type="Proteomes" id="UP001194580"/>
    </source>
</evidence>
<dbReference type="InterPro" id="IPR036361">
    <property type="entry name" value="SAP_dom_sf"/>
</dbReference>
<dbReference type="PROSITE" id="PS50800">
    <property type="entry name" value="SAP"/>
    <property type="match status" value="1"/>
</dbReference>
<dbReference type="SMART" id="SM00513">
    <property type="entry name" value="SAP"/>
    <property type="match status" value="1"/>
</dbReference>
<comment type="caution">
    <text evidence="4">The sequence shown here is derived from an EMBL/GenBank/DDBJ whole genome shotgun (WGS) entry which is preliminary data.</text>
</comment>
<dbReference type="Pfam" id="PF02037">
    <property type="entry name" value="SAP"/>
    <property type="match status" value="1"/>
</dbReference>
<feature type="coiled-coil region" evidence="1">
    <location>
        <begin position="73"/>
        <end position="120"/>
    </location>
</feature>
<feature type="compositionally biased region" description="Polar residues" evidence="2">
    <location>
        <begin position="174"/>
        <end position="187"/>
    </location>
</feature>
<sequence>MGGVDMDQLQMMPSDPMVDKWSSGQGGGVFSFDMQDASPVLLHADPQTPQPQLEQHTQQPLTAQQQHQLQQQRLHQEQQLQLQQQQLQQQQQQQQLQQQQQQQLEQQQQQQQQLEHQQQQHRLYQLQQQQQLRLQLELASQTQLPQSPSVGMAYSPSPLHQQQFSHQYLHGMNQFPSGHSPAQSPLSPGNHAGDDYFSLRQASPGPASSPSASSKIKSRPRPSTTGGRVSQGGIKALFGQNGSKTNRASLDLKSETPLLHSPTQGLTATLLAANQTSNGVNPPKTPPLRKKKAVKAVSAEIPIIHQLSLSTTQADNQGDPSGQESTPANQTPSSPSPVLTLAERRAAAAAAGFQRRRSSSESSTTLAQSSGSPLPAIPMSLGLDSKAKRIILPPNLTPGSENVPLSSPSILSTSATSPAPIQIDRILSRHSMSQAKTEEQQRLMDAAMERVDFDDVTVAELKEMLRQRGKHGGGKKADLIRRLQSEIDIIRANRQSQLQAGSRPAGASIPAPLASPTHSLYKTLGGMHIGAPPVHPGASVPSSSHSNLRFALYNDQLMESEAAAVEPSGQNNN</sequence>
<dbReference type="InterPro" id="IPR003034">
    <property type="entry name" value="SAP_dom"/>
</dbReference>
<dbReference type="Gene3D" id="1.10.720.30">
    <property type="entry name" value="SAP domain"/>
    <property type="match status" value="1"/>
</dbReference>
<gene>
    <name evidence="4" type="ORF">BGZ95_010276</name>
</gene>
<keyword evidence="1" id="KW-0175">Coiled coil</keyword>
<evidence type="ECO:0000256" key="1">
    <source>
        <dbReference type="SAM" id="Coils"/>
    </source>
</evidence>
<feature type="compositionally biased region" description="Low complexity" evidence="2">
    <location>
        <begin position="203"/>
        <end position="215"/>
    </location>
</feature>
<feature type="compositionally biased region" description="Polar residues" evidence="2">
    <location>
        <begin position="307"/>
        <end position="337"/>
    </location>
</feature>
<evidence type="ECO:0000256" key="2">
    <source>
        <dbReference type="SAM" id="MobiDB-lite"/>
    </source>
</evidence>
<keyword evidence="5" id="KW-1185">Reference proteome</keyword>
<feature type="region of interest" description="Disordered" evidence="2">
    <location>
        <begin position="274"/>
        <end position="294"/>
    </location>
</feature>
<feature type="region of interest" description="Disordered" evidence="2">
    <location>
        <begin position="307"/>
        <end position="380"/>
    </location>
</feature>
<feature type="compositionally biased region" description="Low complexity" evidence="2">
    <location>
        <begin position="360"/>
        <end position="372"/>
    </location>
</feature>
<evidence type="ECO:0000259" key="3">
    <source>
        <dbReference type="PROSITE" id="PS50800"/>
    </source>
</evidence>
<name>A0AAD4H793_9FUNG</name>
<dbReference type="SUPFAM" id="SSF68906">
    <property type="entry name" value="SAP domain"/>
    <property type="match status" value="1"/>
</dbReference>
<feature type="domain" description="SAP" evidence="3">
    <location>
        <begin position="453"/>
        <end position="487"/>
    </location>
</feature>
<dbReference type="EMBL" id="JAAAIL010000676">
    <property type="protein sequence ID" value="KAG0273919.1"/>
    <property type="molecule type" value="Genomic_DNA"/>
</dbReference>
<feature type="region of interest" description="Disordered" evidence="2">
    <location>
        <begin position="171"/>
        <end position="247"/>
    </location>
</feature>